<feature type="transmembrane region" description="Helical" evidence="1">
    <location>
        <begin position="70"/>
        <end position="92"/>
    </location>
</feature>
<feature type="transmembrane region" description="Helical" evidence="1">
    <location>
        <begin position="6"/>
        <end position="24"/>
    </location>
</feature>
<name>A0A075R8M5_BRELA</name>
<dbReference type="AlphaFoldDB" id="A0A075R8M5"/>
<dbReference type="RefSeq" id="WP_003334814.1">
    <property type="nucleotide sequence ID" value="NZ_CP007806.1"/>
</dbReference>
<dbReference type="KEGG" id="blr:BRLA_c039260"/>
<feature type="transmembrane region" description="Helical" evidence="1">
    <location>
        <begin position="36"/>
        <end position="58"/>
    </location>
</feature>
<keyword evidence="1" id="KW-1133">Transmembrane helix</keyword>
<proteinExistence type="predicted"/>
<keyword evidence="1" id="KW-0812">Transmembrane</keyword>
<dbReference type="HOGENOM" id="CLU_2341277_0_0_9"/>
<evidence type="ECO:0000313" key="2">
    <source>
        <dbReference type="EMBL" id="AIG28209.1"/>
    </source>
</evidence>
<dbReference type="EMBL" id="CP007806">
    <property type="protein sequence ID" value="AIG28209.1"/>
    <property type="molecule type" value="Genomic_DNA"/>
</dbReference>
<sequence length="97" mass="10890">MLEFLFIFLVITYVISVSYTVAFTRSEGKDERGQQILANGYTLGYSIAVIGILLSFLTTKLSFVSLGYKVALDFALMSIWFSGIMVAVYIFYKNKTA</sequence>
<reference evidence="2 3" key="1">
    <citation type="journal article" date="2011" name="J. Bacteriol.">
        <title>Genome sequence of Brevibacillus laterosporus LMG 15441, a pathogen of invertebrates.</title>
        <authorList>
            <person name="Djukic M."/>
            <person name="Poehlein A."/>
            <person name="Thurmer A."/>
            <person name="Daniel R."/>
        </authorList>
    </citation>
    <scope>NUCLEOTIDE SEQUENCE [LARGE SCALE GENOMIC DNA]</scope>
    <source>
        <strain evidence="2 3">LMG 15441</strain>
    </source>
</reference>
<keyword evidence="1" id="KW-0472">Membrane</keyword>
<gene>
    <name evidence="2" type="ORF">BRLA_c039260</name>
</gene>
<protein>
    <submittedName>
        <fullName evidence="2">Uncharacterized protein</fullName>
    </submittedName>
</protein>
<dbReference type="Proteomes" id="UP000005850">
    <property type="component" value="Chromosome"/>
</dbReference>
<evidence type="ECO:0000313" key="3">
    <source>
        <dbReference type="Proteomes" id="UP000005850"/>
    </source>
</evidence>
<dbReference type="STRING" id="1042163.BRLA_c039260"/>
<organism evidence="2 3">
    <name type="scientific">Brevibacillus laterosporus LMG 15441</name>
    <dbReference type="NCBI Taxonomy" id="1042163"/>
    <lineage>
        <taxon>Bacteria</taxon>
        <taxon>Bacillati</taxon>
        <taxon>Bacillota</taxon>
        <taxon>Bacilli</taxon>
        <taxon>Bacillales</taxon>
        <taxon>Paenibacillaceae</taxon>
        <taxon>Brevibacillus</taxon>
    </lineage>
</organism>
<keyword evidence="3" id="KW-1185">Reference proteome</keyword>
<accession>A0A075R8M5</accession>
<evidence type="ECO:0000256" key="1">
    <source>
        <dbReference type="SAM" id="Phobius"/>
    </source>
</evidence>